<evidence type="ECO:0000256" key="5">
    <source>
        <dbReference type="ARBA" id="ARBA00022813"/>
    </source>
</evidence>
<name>A0A9W7YAN5_9FUNG</name>
<keyword evidence="3" id="KW-0813">Transport</keyword>
<dbReference type="Pfam" id="PF12110">
    <property type="entry name" value="Nup96"/>
    <property type="match status" value="1"/>
</dbReference>
<feature type="compositionally biased region" description="Gly residues" evidence="11">
    <location>
        <begin position="1"/>
        <end position="11"/>
    </location>
</feature>
<evidence type="ECO:0000256" key="3">
    <source>
        <dbReference type="ARBA" id="ARBA00022448"/>
    </source>
</evidence>
<evidence type="ECO:0000256" key="1">
    <source>
        <dbReference type="ARBA" id="ARBA00004567"/>
    </source>
</evidence>
<dbReference type="EMBL" id="JANBOI010001054">
    <property type="protein sequence ID" value="KAJ1727566.1"/>
    <property type="molecule type" value="Genomic_DNA"/>
</dbReference>
<keyword evidence="8" id="KW-0811">Translocation</keyword>
<evidence type="ECO:0000256" key="9">
    <source>
        <dbReference type="ARBA" id="ARBA00023132"/>
    </source>
</evidence>
<evidence type="ECO:0000256" key="2">
    <source>
        <dbReference type="ARBA" id="ARBA00008926"/>
    </source>
</evidence>
<dbReference type="InterPro" id="IPR036903">
    <property type="entry name" value="Nup98_auto-Pept-S59_dom_sf"/>
</dbReference>
<dbReference type="OrthoDB" id="3797628at2759"/>
<feature type="compositionally biased region" description="Acidic residues" evidence="11">
    <location>
        <begin position="600"/>
        <end position="612"/>
    </location>
</feature>
<dbReference type="Pfam" id="PF13634">
    <property type="entry name" value="Nucleoporin_FG"/>
    <property type="match status" value="4"/>
</dbReference>
<dbReference type="GO" id="GO:0044614">
    <property type="term" value="C:nuclear pore cytoplasmic filaments"/>
    <property type="evidence" value="ECO:0007669"/>
    <property type="project" value="TreeGrafter"/>
</dbReference>
<feature type="region of interest" description="Disordered" evidence="11">
    <location>
        <begin position="1"/>
        <end position="29"/>
    </location>
</feature>
<evidence type="ECO:0000256" key="4">
    <source>
        <dbReference type="ARBA" id="ARBA00022737"/>
    </source>
</evidence>
<dbReference type="GO" id="GO:0017056">
    <property type="term" value="F:structural constituent of nuclear pore"/>
    <property type="evidence" value="ECO:0007669"/>
    <property type="project" value="InterPro"/>
</dbReference>
<dbReference type="GO" id="GO:0034398">
    <property type="term" value="P:telomere tethering at nuclear periphery"/>
    <property type="evidence" value="ECO:0007669"/>
    <property type="project" value="TreeGrafter"/>
</dbReference>
<dbReference type="GO" id="GO:0003723">
    <property type="term" value="F:RNA binding"/>
    <property type="evidence" value="ECO:0007669"/>
    <property type="project" value="TreeGrafter"/>
</dbReference>
<feature type="compositionally biased region" description="Low complexity" evidence="11">
    <location>
        <begin position="909"/>
        <end position="923"/>
    </location>
</feature>
<protein>
    <recommendedName>
        <fullName evidence="12">Peptidase S59 domain-containing protein</fullName>
    </recommendedName>
</protein>
<evidence type="ECO:0000256" key="10">
    <source>
        <dbReference type="ARBA" id="ARBA00023242"/>
    </source>
</evidence>
<feature type="compositionally biased region" description="Polar residues" evidence="11">
    <location>
        <begin position="966"/>
        <end position="976"/>
    </location>
</feature>
<feature type="region of interest" description="Disordered" evidence="11">
    <location>
        <begin position="961"/>
        <end position="993"/>
    </location>
</feature>
<feature type="compositionally biased region" description="Polar residues" evidence="11">
    <location>
        <begin position="798"/>
        <end position="808"/>
    </location>
</feature>
<keyword evidence="7" id="KW-0653">Protein transport</keyword>
<sequence>SGFGSSAGGFGSTPATSTAGGFGSTGGGFGSTTGGFGSTTGGFGSTGGGFGQTPASTAGGFGSSTGFGAKPAFGSTGGFGATATSQPAAATGGFGQPATSGGFGQAAGTGFGANTGSSLFGSSNTGAAAGSAFGQQAATGNTGLFGSAGTAAAGGGLFGAKPATAGSSLFGASANTGAAGGGAFGQQPATGSTGTGLFGSTGAAATGGGAFGSTNVAGSSGGGLFGAKPATDTTAATGGGLFGNTSGTSGGLGFGASSGTTGGGLFGAQQPTGATGGGLFGASGNAAGAPGTTGGGLFGNTGAGTTGGLFGAKPATGTTGGGLFGAQPGTGTAFGGGLFGSGQTPAQLQAQIDKQPYGFSALFDTSKLASKATAARLGSSHLTATPLRASALSQAAGEKEQERRKRGLSLQLLSSPHVASAASSRLRSRGFAAPSAAAVARKAATVGSVAATPRTQRTPAATKGKELAGMFGRDGFLSPEGQLPHSNVKRLVITRKPSFGSASSVVSDRRDLAAADESSPLRDRTTTIGGLVAAMSPPRMDNPWADTPRAARAHAELKRGKPRGAMVVAAEDELDADDEFGAPSIAEQDYLAAADRVGVDDEAAESDDEADASGEYWMRPPLEDLRVMSTQQLRAVRNFTVGRVGVGQVSFNKPVDLTSVGSLSAIAGSVVLFDDRVCTVYPDESNKPPRGQGLNVPATISLHDCWPVDRTTGEHIVRMDDPRVRKHIRRLRKIEETDFVDFVGGTWIFRVEHFSRYGLDDNEEDGYDDEDLVENYPNQPRQQQQQQQQQQGFGKATAASTQQKQSHLGGSRAVATQQQQPNPVAPPVASALRNASFSRDLQCLSAADGGSGSETDILATSSQSGEDDEPEVAGPTLPFSQRPPRQLLLGTRHAESLRRAPVMRASLFSTSSEPGPSTSSIGSKRASDATGASTAQAQVQARAGHFGRVQVRSPAVPQTLPARSVGANSMPKQVASSGCKRKGSLLRPAAPNREKSAAAALDLPHPRKYLRTSESRVARELFAAPQPYEMSLTHGRSGMSADAGLMMARSFRVAFGPQGQLVYLHSGHRGSRSGVSSVVVVDNISRHLHAAPGSARLLAHSPDVDATEALDYVRRQHLGMVRAQWEHALIRAENSGPVPCPRVTFRENTTIASVLDAVTRISPSESSSERRVLELASVLFDSDGDNADDGDGELAAEQLARVRTVRQRQALTQWLMSAVYESVQDDLLRASQSKSPAAASMLALLTGHRIEAACLAATSHRDYRLATLIAQCGAGAICGGGNDQQVQALVRAQLDRIAATAVGKAQDMTPEYWRVYEVLAGNAMGAVAAGVDWKRAFGLGLWYTQSPADPIAGAVVAYERAVERTAPVAPAPPPLPGWLFSGTDGAGLATASLARLQTVADAEERVTGAAMARRGVELHGRGVWDP</sequence>
<dbReference type="FunFam" id="3.30.1610.10:FF:000003">
    <property type="entry name" value="Nucleoporin SONB, putative"/>
    <property type="match status" value="1"/>
</dbReference>
<evidence type="ECO:0000259" key="12">
    <source>
        <dbReference type="PROSITE" id="PS51434"/>
    </source>
</evidence>
<dbReference type="SUPFAM" id="SSF82215">
    <property type="entry name" value="C-terminal autoproteolytic domain of nucleoporin nup98"/>
    <property type="match status" value="1"/>
</dbReference>
<organism evidence="13 14">
    <name type="scientific">Coemansia biformis</name>
    <dbReference type="NCBI Taxonomy" id="1286918"/>
    <lineage>
        <taxon>Eukaryota</taxon>
        <taxon>Fungi</taxon>
        <taxon>Fungi incertae sedis</taxon>
        <taxon>Zoopagomycota</taxon>
        <taxon>Kickxellomycotina</taxon>
        <taxon>Kickxellomycetes</taxon>
        <taxon>Kickxellales</taxon>
        <taxon>Kickxellaceae</taxon>
        <taxon>Coemansia</taxon>
    </lineage>
</organism>
<dbReference type="InterPro" id="IPR007230">
    <property type="entry name" value="Nup98_auto-Pept-S59_dom"/>
</dbReference>
<dbReference type="Proteomes" id="UP001143981">
    <property type="component" value="Unassembled WGS sequence"/>
</dbReference>
<feature type="compositionally biased region" description="Low complexity" evidence="11">
    <location>
        <begin position="782"/>
        <end position="791"/>
    </location>
</feature>
<dbReference type="PROSITE" id="PS51434">
    <property type="entry name" value="NUP_C"/>
    <property type="match status" value="1"/>
</dbReference>
<dbReference type="GO" id="GO:0008139">
    <property type="term" value="F:nuclear localization sequence binding"/>
    <property type="evidence" value="ECO:0007669"/>
    <property type="project" value="TreeGrafter"/>
</dbReference>
<reference evidence="13" key="1">
    <citation type="submission" date="2022-07" db="EMBL/GenBank/DDBJ databases">
        <title>Phylogenomic reconstructions and comparative analyses of Kickxellomycotina fungi.</title>
        <authorList>
            <person name="Reynolds N.K."/>
            <person name="Stajich J.E."/>
            <person name="Barry K."/>
            <person name="Grigoriev I.V."/>
            <person name="Crous P."/>
            <person name="Smith M.E."/>
        </authorList>
    </citation>
    <scope>NUCLEOTIDE SEQUENCE</scope>
    <source>
        <strain evidence="13">BCRC 34381</strain>
    </source>
</reference>
<keyword evidence="9" id="KW-0906">Nuclear pore complex</keyword>
<proteinExistence type="inferred from homology"/>
<evidence type="ECO:0000256" key="11">
    <source>
        <dbReference type="SAM" id="MobiDB-lite"/>
    </source>
</evidence>
<comment type="caution">
    <text evidence="13">The sequence shown here is derived from an EMBL/GenBank/DDBJ whole genome shotgun (WGS) entry which is preliminary data.</text>
</comment>
<feature type="non-terminal residue" evidence="13">
    <location>
        <position position="1426"/>
    </location>
</feature>
<evidence type="ECO:0000256" key="8">
    <source>
        <dbReference type="ARBA" id="ARBA00023010"/>
    </source>
</evidence>
<feature type="non-terminal residue" evidence="13">
    <location>
        <position position="1"/>
    </location>
</feature>
<dbReference type="PANTHER" id="PTHR23198">
    <property type="entry name" value="NUCLEOPORIN"/>
    <property type="match status" value="1"/>
</dbReference>
<dbReference type="GO" id="GO:0006405">
    <property type="term" value="P:RNA export from nucleus"/>
    <property type="evidence" value="ECO:0007669"/>
    <property type="project" value="TreeGrafter"/>
</dbReference>
<feature type="region of interest" description="Disordered" evidence="11">
    <location>
        <begin position="760"/>
        <end position="828"/>
    </location>
</feature>
<feature type="compositionally biased region" description="Acidic residues" evidence="11">
    <location>
        <begin position="760"/>
        <end position="773"/>
    </location>
</feature>
<comment type="subcellular location">
    <subcellularLocation>
        <location evidence="1">Nucleus</location>
        <location evidence="1">Nuclear pore complex</location>
    </subcellularLocation>
</comment>
<dbReference type="Pfam" id="PF04096">
    <property type="entry name" value="Nucleoporin2"/>
    <property type="match status" value="1"/>
</dbReference>
<evidence type="ECO:0000256" key="6">
    <source>
        <dbReference type="ARBA" id="ARBA00022816"/>
    </source>
</evidence>
<gene>
    <name evidence="13" type="ORF">LPJ61_004504</name>
</gene>
<evidence type="ECO:0000313" key="13">
    <source>
        <dbReference type="EMBL" id="KAJ1727566.1"/>
    </source>
</evidence>
<comment type="similarity">
    <text evidence="2">Belongs to the nucleoporin GLFG family.</text>
</comment>
<feature type="region of interest" description="Disordered" evidence="11">
    <location>
        <begin position="907"/>
        <end position="937"/>
    </location>
</feature>
<dbReference type="PANTHER" id="PTHR23198:SF6">
    <property type="entry name" value="NUCLEAR PORE COMPLEX PROTEIN NUP98-NUP96"/>
    <property type="match status" value="1"/>
</dbReference>
<keyword evidence="6" id="KW-0509">mRNA transport</keyword>
<feature type="region of interest" description="Disordered" evidence="11">
    <location>
        <begin position="598"/>
        <end position="617"/>
    </location>
</feature>
<feature type="domain" description="Peptidase S59" evidence="12">
    <location>
        <begin position="613"/>
        <end position="754"/>
    </location>
</feature>
<dbReference type="GO" id="GO:0000973">
    <property type="term" value="P:post-transcriptional tethering of RNA polymerase II gene DNA at nuclear periphery"/>
    <property type="evidence" value="ECO:0007669"/>
    <property type="project" value="TreeGrafter"/>
</dbReference>
<keyword evidence="10" id="KW-0539">Nucleus</keyword>
<dbReference type="GO" id="GO:0051028">
    <property type="term" value="P:mRNA transport"/>
    <property type="evidence" value="ECO:0007669"/>
    <property type="project" value="UniProtKB-KW"/>
</dbReference>
<keyword evidence="5" id="KW-0068">Autocatalytic cleavage</keyword>
<dbReference type="InterPro" id="IPR037665">
    <property type="entry name" value="Nucleoporin_S59-like"/>
</dbReference>
<dbReference type="InterPro" id="IPR025574">
    <property type="entry name" value="Nucleoporin_FG_rpt"/>
</dbReference>
<feature type="compositionally biased region" description="Low complexity" evidence="11">
    <location>
        <begin position="813"/>
        <end position="822"/>
    </location>
</feature>
<dbReference type="InterPro" id="IPR021967">
    <property type="entry name" value="Nup98_C"/>
</dbReference>
<feature type="region of interest" description="Disordered" evidence="11">
    <location>
        <begin position="845"/>
        <end position="885"/>
    </location>
</feature>
<feature type="compositionally biased region" description="Gly residues" evidence="11">
    <location>
        <begin position="20"/>
        <end position="29"/>
    </location>
</feature>
<keyword evidence="14" id="KW-1185">Reference proteome</keyword>
<dbReference type="Gene3D" id="3.30.1610.10">
    <property type="entry name" value="Peptidase S59, nucleoporin"/>
    <property type="match status" value="1"/>
</dbReference>
<dbReference type="Gene3D" id="1.25.40.690">
    <property type="match status" value="1"/>
</dbReference>
<evidence type="ECO:0000256" key="7">
    <source>
        <dbReference type="ARBA" id="ARBA00022927"/>
    </source>
</evidence>
<dbReference type="GO" id="GO:0006606">
    <property type="term" value="P:protein import into nucleus"/>
    <property type="evidence" value="ECO:0007669"/>
    <property type="project" value="TreeGrafter"/>
</dbReference>
<accession>A0A9W7YAN5</accession>
<keyword evidence="4" id="KW-0677">Repeat</keyword>
<evidence type="ECO:0000313" key="14">
    <source>
        <dbReference type="Proteomes" id="UP001143981"/>
    </source>
</evidence>